<dbReference type="EMBL" id="AMGM01000021">
    <property type="protein sequence ID" value="EKB49625.1"/>
    <property type="molecule type" value="Genomic_DNA"/>
</dbReference>
<organism evidence="1 2">
    <name type="scientific">Cecembia lonarensis (strain CCUG 58316 / KCTC 22772 / LW9)</name>
    <dbReference type="NCBI Taxonomy" id="1225176"/>
    <lineage>
        <taxon>Bacteria</taxon>
        <taxon>Pseudomonadati</taxon>
        <taxon>Bacteroidota</taxon>
        <taxon>Cytophagia</taxon>
        <taxon>Cytophagales</taxon>
        <taxon>Cyclobacteriaceae</taxon>
        <taxon>Cecembia</taxon>
    </lineage>
</organism>
<reference evidence="1 2" key="1">
    <citation type="journal article" date="2012" name="J. Bacteriol.">
        <title>Draft Genome Sequence of Cecembia lonarensis Strain LW9T, Isolated from Lonar Lake, a Haloalkaline Lake in India.</title>
        <authorList>
            <person name="Shivaji S."/>
            <person name="Ara S."/>
            <person name="Singh A."/>
            <person name="Pinnaka A.K."/>
        </authorList>
    </citation>
    <scope>NUCLEOTIDE SEQUENCE [LARGE SCALE GENOMIC DNA]</scope>
    <source>
        <strain evidence="1 2">LW9</strain>
    </source>
</reference>
<gene>
    <name evidence="1" type="ORF">B879_01738</name>
</gene>
<evidence type="ECO:0000313" key="1">
    <source>
        <dbReference type="EMBL" id="EKB49625.1"/>
    </source>
</evidence>
<sequence>MKRIILKIVFSFLILFGLPIMSFAGNEKGLEPNEPLFKEVNMETVVDEELEATGCCFRWCTVETDKVINGNPVFITYCCVTCPPIA</sequence>
<evidence type="ECO:0000313" key="2">
    <source>
        <dbReference type="Proteomes" id="UP000004478"/>
    </source>
</evidence>
<comment type="caution">
    <text evidence="1">The sequence shown here is derived from an EMBL/GenBank/DDBJ whole genome shotgun (WGS) entry which is preliminary data.</text>
</comment>
<protein>
    <submittedName>
        <fullName evidence="1">Uncharacterized protein</fullName>
    </submittedName>
</protein>
<dbReference type="Proteomes" id="UP000004478">
    <property type="component" value="Unassembled WGS sequence"/>
</dbReference>
<keyword evidence="2" id="KW-1185">Reference proteome</keyword>
<accession>K1KZN7</accession>
<proteinExistence type="predicted"/>
<dbReference type="AlphaFoldDB" id="K1KZN7"/>
<name>K1KZN7_CECL9</name>